<protein>
    <submittedName>
        <fullName evidence="1">Flagellar-associated protein FlgQ</fullName>
    </submittedName>
</protein>
<reference evidence="2" key="1">
    <citation type="submission" date="2016-09" db="EMBL/GenBank/DDBJ databases">
        <title>Comparative genomics of the Campylobacter concisus group.</title>
        <authorList>
            <person name="Miller W.G."/>
            <person name="Yee E."/>
            <person name="Chapman M.H."/>
            <person name="Huynh S."/>
            <person name="Bono J.L."/>
            <person name="On S.L.W."/>
            <person name="StLeger J."/>
            <person name="Foster G."/>
            <person name="Parker C.T."/>
        </authorList>
    </citation>
    <scope>NUCLEOTIDE SEQUENCE [LARGE SCALE GENOMIC DNA]</scope>
    <source>
        <strain evidence="2">RM18021</strain>
    </source>
</reference>
<accession>A0A1S6U7D2</accession>
<dbReference type="EMBL" id="CP017258">
    <property type="protein sequence ID" value="AQW87651.1"/>
    <property type="molecule type" value="Genomic_DNA"/>
</dbReference>
<name>A0A1S6U7D2_9BACT</name>
<dbReference type="RefSeq" id="WP_078424485.1">
    <property type="nucleotide sequence ID" value="NZ_CP017258.1"/>
</dbReference>
<keyword evidence="1" id="KW-0282">Flagellum</keyword>
<dbReference type="AlphaFoldDB" id="A0A1S6U7D2"/>
<organism evidence="1 2">
    <name type="scientific">Campylobacter pinnipediorum subsp. caledonicus</name>
    <dbReference type="NCBI Taxonomy" id="1874362"/>
    <lineage>
        <taxon>Bacteria</taxon>
        <taxon>Pseudomonadati</taxon>
        <taxon>Campylobacterota</taxon>
        <taxon>Epsilonproteobacteria</taxon>
        <taxon>Campylobacterales</taxon>
        <taxon>Campylobacteraceae</taxon>
        <taxon>Campylobacter</taxon>
    </lineage>
</organism>
<proteinExistence type="predicted"/>
<sequence>MARNFCLLILISYILFGSEDFIFWADLNFKNNATYSENFNISKPMVKRYGKLKFLCEINNSKDKDTKTIDYLNLNKDKLFECFSLNKTFIKSTSKKYGLNFLNETKLTINPIYFTIDFKSNSAIIFIIESE</sequence>
<evidence type="ECO:0000313" key="2">
    <source>
        <dbReference type="Proteomes" id="UP000190868"/>
    </source>
</evidence>
<keyword evidence="2" id="KW-1185">Reference proteome</keyword>
<keyword evidence="1" id="KW-0966">Cell projection</keyword>
<dbReference type="Proteomes" id="UP000190868">
    <property type="component" value="Chromosome"/>
</dbReference>
<evidence type="ECO:0000313" key="1">
    <source>
        <dbReference type="EMBL" id="AQW87651.1"/>
    </source>
</evidence>
<keyword evidence="1" id="KW-0969">Cilium</keyword>
<gene>
    <name evidence="1" type="primary">flgQ</name>
    <name evidence="1" type="ORF">CPIN18021_0841</name>
</gene>